<protein>
    <recommendedName>
        <fullName evidence="2">Pterin-binding domain-containing protein</fullName>
    </recommendedName>
</protein>
<sequence>MLKKNLEILLKKFTKSRGVDALKMEITPYRDWRMVVIIFFVGLVVSLGFNIYMLTEINRDSFFITAPKVIGVVKFNEEGFAKVVMDINEKAARFEKIINEGAAVVDPSL</sequence>
<keyword evidence="1" id="KW-1133">Transmembrane helix</keyword>
<gene>
    <name evidence="3" type="ORF">A3D51_03775</name>
</gene>
<comment type="caution">
    <text evidence="3">The sequence shown here is derived from an EMBL/GenBank/DDBJ whole genome shotgun (WGS) entry which is preliminary data.</text>
</comment>
<dbReference type="Proteomes" id="UP000179118">
    <property type="component" value="Unassembled WGS sequence"/>
</dbReference>
<feature type="domain" description="Pterin-binding" evidence="2">
    <location>
        <begin position="67"/>
        <end position="109"/>
    </location>
</feature>
<keyword evidence="1" id="KW-0812">Transmembrane</keyword>
<dbReference type="GO" id="GO:0042558">
    <property type="term" value="P:pteridine-containing compound metabolic process"/>
    <property type="evidence" value="ECO:0007669"/>
    <property type="project" value="InterPro"/>
</dbReference>
<evidence type="ECO:0000313" key="3">
    <source>
        <dbReference type="EMBL" id="OHA81966.1"/>
    </source>
</evidence>
<dbReference type="InterPro" id="IPR000489">
    <property type="entry name" value="Pterin-binding_dom"/>
</dbReference>
<organism evidence="3 4">
    <name type="scientific">Candidatus Yonathbacteria bacterium RIFCSPHIGHO2_02_FULL_44_14</name>
    <dbReference type="NCBI Taxonomy" id="1802724"/>
    <lineage>
        <taxon>Bacteria</taxon>
        <taxon>Candidatus Yonathiibacteriota</taxon>
    </lineage>
</organism>
<evidence type="ECO:0000256" key="1">
    <source>
        <dbReference type="SAM" id="Phobius"/>
    </source>
</evidence>
<feature type="transmembrane region" description="Helical" evidence="1">
    <location>
        <begin position="32"/>
        <end position="54"/>
    </location>
</feature>
<reference evidence="3 4" key="1">
    <citation type="journal article" date="2016" name="Nat. Commun.">
        <title>Thousands of microbial genomes shed light on interconnected biogeochemical processes in an aquifer system.</title>
        <authorList>
            <person name="Anantharaman K."/>
            <person name="Brown C.T."/>
            <person name="Hug L.A."/>
            <person name="Sharon I."/>
            <person name="Castelle C.J."/>
            <person name="Probst A.J."/>
            <person name="Thomas B.C."/>
            <person name="Singh A."/>
            <person name="Wilkins M.J."/>
            <person name="Karaoz U."/>
            <person name="Brodie E.L."/>
            <person name="Williams K.H."/>
            <person name="Hubbard S.S."/>
            <person name="Banfield J.F."/>
        </authorList>
    </citation>
    <scope>NUCLEOTIDE SEQUENCE [LARGE SCALE GENOMIC DNA]</scope>
</reference>
<proteinExistence type="predicted"/>
<keyword evidence="1" id="KW-0472">Membrane</keyword>
<evidence type="ECO:0000259" key="2">
    <source>
        <dbReference type="PROSITE" id="PS50972"/>
    </source>
</evidence>
<accession>A0A1G2SA85</accession>
<dbReference type="AlphaFoldDB" id="A0A1G2SA85"/>
<dbReference type="EMBL" id="MHUT01000002">
    <property type="protein sequence ID" value="OHA81966.1"/>
    <property type="molecule type" value="Genomic_DNA"/>
</dbReference>
<name>A0A1G2SA85_9BACT</name>
<dbReference type="PROSITE" id="PS50972">
    <property type="entry name" value="PTERIN_BINDING"/>
    <property type="match status" value="1"/>
</dbReference>
<evidence type="ECO:0000313" key="4">
    <source>
        <dbReference type="Proteomes" id="UP000179118"/>
    </source>
</evidence>